<dbReference type="AlphaFoldDB" id="A0A0F9S4U0"/>
<name>A0A0F9S4U0_9ZZZZ</name>
<reference evidence="2" key="1">
    <citation type="journal article" date="2015" name="Nature">
        <title>Complex archaea that bridge the gap between prokaryotes and eukaryotes.</title>
        <authorList>
            <person name="Spang A."/>
            <person name="Saw J.H."/>
            <person name="Jorgensen S.L."/>
            <person name="Zaremba-Niedzwiedzka K."/>
            <person name="Martijn J."/>
            <person name="Lind A.E."/>
            <person name="van Eijk R."/>
            <person name="Schleper C."/>
            <person name="Guy L."/>
            <person name="Ettema T.J."/>
        </authorList>
    </citation>
    <scope>NUCLEOTIDE SEQUENCE</scope>
</reference>
<evidence type="ECO:0000256" key="1">
    <source>
        <dbReference type="SAM" id="Phobius"/>
    </source>
</evidence>
<gene>
    <name evidence="2" type="ORF">LCGC14_0895970</name>
</gene>
<keyword evidence="1" id="KW-1133">Transmembrane helix</keyword>
<evidence type="ECO:0000313" key="2">
    <source>
        <dbReference type="EMBL" id="KKN24333.1"/>
    </source>
</evidence>
<dbReference type="EMBL" id="LAZR01002890">
    <property type="protein sequence ID" value="KKN24333.1"/>
    <property type="molecule type" value="Genomic_DNA"/>
</dbReference>
<comment type="caution">
    <text evidence="2">The sequence shown here is derived from an EMBL/GenBank/DDBJ whole genome shotgun (WGS) entry which is preliminary data.</text>
</comment>
<accession>A0A0F9S4U0</accession>
<proteinExistence type="predicted"/>
<protein>
    <submittedName>
        <fullName evidence="2">Uncharacterized protein</fullName>
    </submittedName>
</protein>
<keyword evidence="1" id="KW-0472">Membrane</keyword>
<keyword evidence="1" id="KW-0812">Transmembrane</keyword>
<feature type="transmembrane region" description="Helical" evidence="1">
    <location>
        <begin position="6"/>
        <end position="25"/>
    </location>
</feature>
<organism evidence="2">
    <name type="scientific">marine sediment metagenome</name>
    <dbReference type="NCBI Taxonomy" id="412755"/>
    <lineage>
        <taxon>unclassified sequences</taxon>
        <taxon>metagenomes</taxon>
        <taxon>ecological metagenomes</taxon>
    </lineage>
</organism>
<sequence length="31" mass="3186">MTTFQIVMAIIAAALAIALVSLCGYDDGKKG</sequence>